<dbReference type="SMART" id="SM00849">
    <property type="entry name" value="Lactamase_B"/>
    <property type="match status" value="1"/>
</dbReference>
<dbReference type="Proteomes" id="UP000182427">
    <property type="component" value="Chromosome I"/>
</dbReference>
<dbReference type="AlphaFoldDB" id="A0A1G7K4L5"/>
<dbReference type="EMBL" id="LT629690">
    <property type="protein sequence ID" value="SDF32183.1"/>
    <property type="molecule type" value="Genomic_DNA"/>
</dbReference>
<proteinExistence type="predicted"/>
<gene>
    <name evidence="2" type="ORF">SAMN05444167_2057</name>
</gene>
<dbReference type="Gene3D" id="3.60.15.10">
    <property type="entry name" value="Ribonuclease Z/Hydroxyacylglutathione hydrolase-like"/>
    <property type="match status" value="1"/>
</dbReference>
<dbReference type="InterPro" id="IPR050855">
    <property type="entry name" value="NDM-1-like"/>
</dbReference>
<protein>
    <submittedName>
        <fullName evidence="2">Glyoxylase, beta-lactamase superfamily II</fullName>
    </submittedName>
</protein>
<dbReference type="OrthoDB" id="9802248at2"/>
<dbReference type="Pfam" id="PF00753">
    <property type="entry name" value="Lactamase_B"/>
    <property type="match status" value="1"/>
</dbReference>
<dbReference type="PANTHER" id="PTHR42951:SF9">
    <property type="entry name" value="METAL-DEPENDENT HYDROLASE"/>
    <property type="match status" value="1"/>
</dbReference>
<accession>A0A1G7K4L5</accession>
<reference evidence="2 3" key="1">
    <citation type="submission" date="2016-10" db="EMBL/GenBank/DDBJ databases">
        <authorList>
            <person name="de Groot N.N."/>
        </authorList>
    </citation>
    <scope>NUCLEOTIDE SEQUENCE [LARGE SCALE GENOMIC DNA]</scope>
    <source>
        <strain evidence="2 3">GAS232</strain>
    </source>
</reference>
<evidence type="ECO:0000259" key="1">
    <source>
        <dbReference type="SMART" id="SM00849"/>
    </source>
</evidence>
<organism evidence="2 3">
    <name type="scientific">Terriglobus roseus</name>
    <dbReference type="NCBI Taxonomy" id="392734"/>
    <lineage>
        <taxon>Bacteria</taxon>
        <taxon>Pseudomonadati</taxon>
        <taxon>Acidobacteriota</taxon>
        <taxon>Terriglobia</taxon>
        <taxon>Terriglobales</taxon>
        <taxon>Acidobacteriaceae</taxon>
        <taxon>Terriglobus</taxon>
    </lineage>
</organism>
<evidence type="ECO:0000313" key="3">
    <source>
        <dbReference type="Proteomes" id="UP000182427"/>
    </source>
</evidence>
<dbReference type="SUPFAM" id="SSF56281">
    <property type="entry name" value="Metallo-hydrolase/oxidoreductase"/>
    <property type="match status" value="1"/>
</dbReference>
<sequence>MKTTSVGQHGLQFTRALLFNCFLVREDDGWTLIDANLKGTGADILRAAGAPSIRRILLTHPHVDHVGSVDELAAAIPGLIVATSRRSVPMMNIPPDRSLLPGEGSHPIKGATPGVRTPVSLLLEDGQRVGSLLAVATPGHIPGHLSFLDERDGTLYAGDAMGNLGKLCVTGFTPWWFPLNKCWDKEIARRSVQSLRNLPIRRIACGHGKTIEGGLPLLEEALVRARP</sequence>
<dbReference type="RefSeq" id="WP_083345046.1">
    <property type="nucleotide sequence ID" value="NZ_LT629690.1"/>
</dbReference>
<dbReference type="PANTHER" id="PTHR42951">
    <property type="entry name" value="METALLO-BETA-LACTAMASE DOMAIN-CONTAINING"/>
    <property type="match status" value="1"/>
</dbReference>
<dbReference type="CDD" id="cd07721">
    <property type="entry name" value="yflN-like_MBL-fold"/>
    <property type="match status" value="1"/>
</dbReference>
<evidence type="ECO:0000313" key="2">
    <source>
        <dbReference type="EMBL" id="SDF32183.1"/>
    </source>
</evidence>
<name>A0A1G7K4L5_9BACT</name>
<dbReference type="InterPro" id="IPR001279">
    <property type="entry name" value="Metallo-B-lactamas"/>
</dbReference>
<dbReference type="InterPro" id="IPR036866">
    <property type="entry name" value="RibonucZ/Hydroxyglut_hydro"/>
</dbReference>
<keyword evidence="3" id="KW-1185">Reference proteome</keyword>
<feature type="domain" description="Metallo-beta-lactamase" evidence="1">
    <location>
        <begin position="18"/>
        <end position="207"/>
    </location>
</feature>